<dbReference type="AlphaFoldDB" id="A0AAW9Q3A3"/>
<dbReference type="SUPFAM" id="SSF53756">
    <property type="entry name" value="UDP-Glycosyltransferase/glycogen phosphorylase"/>
    <property type="match status" value="1"/>
</dbReference>
<gene>
    <name evidence="10" type="ORF">V4F39_05985</name>
</gene>
<organism evidence="10 11">
    <name type="scientific">Aquincola agrisoli</name>
    <dbReference type="NCBI Taxonomy" id="3119538"/>
    <lineage>
        <taxon>Bacteria</taxon>
        <taxon>Pseudomonadati</taxon>
        <taxon>Pseudomonadota</taxon>
        <taxon>Betaproteobacteria</taxon>
        <taxon>Burkholderiales</taxon>
        <taxon>Sphaerotilaceae</taxon>
        <taxon>Aquincola</taxon>
    </lineage>
</organism>
<dbReference type="EMBL" id="JAZIBG010000017">
    <property type="protein sequence ID" value="MEF7613456.1"/>
    <property type="molecule type" value="Genomic_DNA"/>
</dbReference>
<comment type="caution">
    <text evidence="10">The sequence shown here is derived from an EMBL/GenBank/DDBJ whole genome shotgun (WGS) entry which is preliminary data.</text>
</comment>
<accession>A0AAW9Q3A3</accession>
<keyword evidence="6" id="KW-0677">Repeat</keyword>
<keyword evidence="7 8" id="KW-0802">TPR repeat</keyword>
<protein>
    <recommendedName>
        <fullName evidence="3">protein O-GlcNAc transferase</fullName>
        <ecNumber evidence="3">2.4.1.255</ecNumber>
    </recommendedName>
</protein>
<evidence type="ECO:0000256" key="1">
    <source>
        <dbReference type="ARBA" id="ARBA00004922"/>
    </source>
</evidence>
<dbReference type="SMART" id="SM00028">
    <property type="entry name" value="TPR"/>
    <property type="match status" value="2"/>
</dbReference>
<dbReference type="GO" id="GO:0097363">
    <property type="term" value="F:protein O-acetylglucosaminyltransferase activity"/>
    <property type="evidence" value="ECO:0007669"/>
    <property type="project" value="UniProtKB-EC"/>
</dbReference>
<dbReference type="PANTHER" id="PTHR44998">
    <property type="match status" value="1"/>
</dbReference>
<evidence type="ECO:0000256" key="8">
    <source>
        <dbReference type="PROSITE-ProRule" id="PRU00339"/>
    </source>
</evidence>
<feature type="repeat" description="TPR" evidence="8">
    <location>
        <begin position="51"/>
        <end position="84"/>
    </location>
</feature>
<evidence type="ECO:0000313" key="11">
    <source>
        <dbReference type="Proteomes" id="UP001336250"/>
    </source>
</evidence>
<evidence type="ECO:0000259" key="9">
    <source>
        <dbReference type="Pfam" id="PF13844"/>
    </source>
</evidence>
<name>A0AAW9Q3A3_9BURK</name>
<dbReference type="Proteomes" id="UP001336250">
    <property type="component" value="Unassembled WGS sequence"/>
</dbReference>
<dbReference type="Pfam" id="PF13181">
    <property type="entry name" value="TPR_8"/>
    <property type="match status" value="1"/>
</dbReference>
<evidence type="ECO:0000256" key="3">
    <source>
        <dbReference type="ARBA" id="ARBA00011970"/>
    </source>
</evidence>
<comment type="pathway">
    <text evidence="1">Protein modification; protein glycosylation.</text>
</comment>
<evidence type="ECO:0000256" key="2">
    <source>
        <dbReference type="ARBA" id="ARBA00005386"/>
    </source>
</evidence>
<reference evidence="10 11" key="1">
    <citation type="submission" date="2024-02" db="EMBL/GenBank/DDBJ databases">
        <title>Genome sequence of Aquincola sp. MAHUQ-54.</title>
        <authorList>
            <person name="Huq M.A."/>
        </authorList>
    </citation>
    <scope>NUCLEOTIDE SEQUENCE [LARGE SCALE GENOMIC DNA]</scope>
    <source>
        <strain evidence="10 11">MAHUQ-54</strain>
    </source>
</reference>
<dbReference type="InterPro" id="IPR029489">
    <property type="entry name" value="OGT/SEC/SPY_C"/>
</dbReference>
<feature type="domain" description="O-GlcNAc transferase C-terminal" evidence="9">
    <location>
        <begin position="274"/>
        <end position="431"/>
    </location>
</feature>
<dbReference type="EC" id="2.4.1.255" evidence="3"/>
<feature type="domain" description="O-GlcNAc transferase C-terminal" evidence="9">
    <location>
        <begin position="439"/>
        <end position="623"/>
    </location>
</feature>
<sequence length="645" mass="71183">MLARPLLPPAALRFPVSASGALPAAAPSRTGGWQEAEALLSRMTGHPHFGVEQWVALASARNHLNQVEGAAEAARRAVALDPHNLKAVHVLTTVLMRQNQFTAALELFEQHREGEAREHYQFVSNHATALAEAGRHADAVPVYLEAMVLCVRDPAVHMKLGLSLKEMKLFEEAAESFLTAVTLEPGRFAARVMVQHLRQYACAWGRFDEDRAQLIQALQDMDPDPASARGEGAVWALTALDVPQPLFLKAARQVAQRCAFGAEVLPRNTVPAAGERRVRVGYVSADFHSHATSLLMVEALERRDRSRFEVVLYSHGKDDGSAAQQRVRAACDRFVDMTTMSLGEMARGIHADGIDILVDLKGQTFENRLGVFAYRPAPIQVAFLGFPGTCGASYIDYIIGDRHVTPLAHAAHFSEHIAQMPNCYQPNDSRRLRPEPHRRMQWGLPEDAVIFGNFNQSFKLSPETFDAWVRILKAVPGSLLWMLADNLQAMRNIEREAAARGLEPGRIRFAPRVGVDEHLARLPVVDFMLDNWPCSAHTTASDALWMGVPIVTMMGESFASRVAGSLLHDVGLGELACTDIDAYEAAAIALARDRGRLQALRRHLDEGRDGFALFDGARFARDLEALYERMLARERDGLPPAHLPA</sequence>
<proteinExistence type="inferred from homology"/>
<evidence type="ECO:0000256" key="4">
    <source>
        <dbReference type="ARBA" id="ARBA00022676"/>
    </source>
</evidence>
<dbReference type="Gene3D" id="3.40.50.11380">
    <property type="match status" value="1"/>
</dbReference>
<keyword evidence="4" id="KW-0328">Glycosyltransferase</keyword>
<keyword evidence="5" id="KW-0808">Transferase</keyword>
<dbReference type="PROSITE" id="PS50005">
    <property type="entry name" value="TPR"/>
    <property type="match status" value="2"/>
</dbReference>
<dbReference type="SUPFAM" id="SSF48452">
    <property type="entry name" value="TPR-like"/>
    <property type="match status" value="1"/>
</dbReference>
<evidence type="ECO:0000256" key="7">
    <source>
        <dbReference type="ARBA" id="ARBA00022803"/>
    </source>
</evidence>
<evidence type="ECO:0000256" key="5">
    <source>
        <dbReference type="ARBA" id="ARBA00022679"/>
    </source>
</evidence>
<keyword evidence="11" id="KW-1185">Reference proteome</keyword>
<feature type="repeat" description="TPR" evidence="8">
    <location>
        <begin position="154"/>
        <end position="187"/>
    </location>
</feature>
<dbReference type="Gene3D" id="3.40.50.2000">
    <property type="entry name" value="Glycogen Phosphorylase B"/>
    <property type="match status" value="1"/>
</dbReference>
<dbReference type="RefSeq" id="WP_332288395.1">
    <property type="nucleotide sequence ID" value="NZ_JAZIBG010000017.1"/>
</dbReference>
<dbReference type="Pfam" id="PF13844">
    <property type="entry name" value="Glyco_transf_41"/>
    <property type="match status" value="2"/>
</dbReference>
<dbReference type="InterPro" id="IPR019734">
    <property type="entry name" value="TPR_rpt"/>
</dbReference>
<comment type="similarity">
    <text evidence="2">Belongs to the glycosyltransferase 41 family. O-GlcNAc transferase subfamily.</text>
</comment>
<dbReference type="PANTHER" id="PTHR44998:SF1">
    <property type="entry name" value="UDP-N-ACETYLGLUCOSAMINE--PEPTIDE N-ACETYLGLUCOSAMINYLTRANSFERASE 110 KDA SUBUNIT"/>
    <property type="match status" value="1"/>
</dbReference>
<evidence type="ECO:0000256" key="6">
    <source>
        <dbReference type="ARBA" id="ARBA00022737"/>
    </source>
</evidence>
<evidence type="ECO:0000313" key="10">
    <source>
        <dbReference type="EMBL" id="MEF7613456.1"/>
    </source>
</evidence>
<dbReference type="InterPro" id="IPR011990">
    <property type="entry name" value="TPR-like_helical_dom_sf"/>
</dbReference>
<dbReference type="Gene3D" id="1.25.40.10">
    <property type="entry name" value="Tetratricopeptide repeat domain"/>
    <property type="match status" value="2"/>
</dbReference>